<feature type="domain" description="HTH araC/xylS-type" evidence="4">
    <location>
        <begin position="5"/>
        <end position="110"/>
    </location>
</feature>
<evidence type="ECO:0000256" key="3">
    <source>
        <dbReference type="ARBA" id="ARBA00023163"/>
    </source>
</evidence>
<accession>A0A1Y2L319</accession>
<dbReference type="SMART" id="SM00871">
    <property type="entry name" value="AraC_E_bind"/>
    <property type="match status" value="1"/>
</dbReference>
<dbReference type="AlphaFoldDB" id="A0A1Y2L319"/>
<dbReference type="Proteomes" id="UP000193391">
    <property type="component" value="Unassembled WGS sequence"/>
</dbReference>
<dbReference type="Pfam" id="PF12833">
    <property type="entry name" value="HTH_18"/>
    <property type="match status" value="1"/>
</dbReference>
<dbReference type="InterPro" id="IPR011256">
    <property type="entry name" value="Reg_factor_effector_dom_sf"/>
</dbReference>
<evidence type="ECO:0000256" key="2">
    <source>
        <dbReference type="ARBA" id="ARBA00023125"/>
    </source>
</evidence>
<proteinExistence type="predicted"/>
<dbReference type="EMBL" id="JFKA01000002">
    <property type="protein sequence ID" value="OSQ39604.1"/>
    <property type="molecule type" value="Genomic_DNA"/>
</dbReference>
<protein>
    <recommendedName>
        <fullName evidence="4">HTH araC/xylS-type domain-containing protein</fullName>
    </recommendedName>
</protein>
<keyword evidence="3" id="KW-0804">Transcription</keyword>
<dbReference type="SUPFAM" id="SSF55136">
    <property type="entry name" value="Probable bacterial effector-binding domain"/>
    <property type="match status" value="1"/>
</dbReference>
<dbReference type="GO" id="GO:0003700">
    <property type="term" value="F:DNA-binding transcription factor activity"/>
    <property type="evidence" value="ECO:0007669"/>
    <property type="project" value="InterPro"/>
</dbReference>
<dbReference type="PANTHER" id="PTHR47504">
    <property type="entry name" value="RIGHT ORIGIN-BINDING PROTEIN"/>
    <property type="match status" value="1"/>
</dbReference>
<keyword evidence="6" id="KW-1185">Reference proteome</keyword>
<reference evidence="5 6" key="1">
    <citation type="submission" date="2014-03" db="EMBL/GenBank/DDBJ databases">
        <title>The draft genome sequence of Thalassospira mesophila JCM 18969.</title>
        <authorList>
            <person name="Lai Q."/>
            <person name="Shao Z."/>
        </authorList>
    </citation>
    <scope>NUCLEOTIDE SEQUENCE [LARGE SCALE GENOMIC DNA]</scope>
    <source>
        <strain evidence="5 6">JCM 18969</strain>
    </source>
</reference>
<gene>
    <name evidence="5" type="ORF">TMES_06265</name>
</gene>
<name>A0A1Y2L319_9PROT</name>
<dbReference type="SMART" id="SM00342">
    <property type="entry name" value="HTH_ARAC"/>
    <property type="match status" value="1"/>
</dbReference>
<keyword evidence="2" id="KW-0238">DNA-binding</keyword>
<dbReference type="Gene3D" id="1.10.10.60">
    <property type="entry name" value="Homeodomain-like"/>
    <property type="match status" value="2"/>
</dbReference>
<evidence type="ECO:0000256" key="1">
    <source>
        <dbReference type="ARBA" id="ARBA00023015"/>
    </source>
</evidence>
<comment type="caution">
    <text evidence="5">The sequence shown here is derived from an EMBL/GenBank/DDBJ whole genome shotgun (WGS) entry which is preliminary data.</text>
</comment>
<sequence length="302" mass="33170">MTPADKAVWLIETHIEDDAETSPDLALIAEKCGVSSRHLLRAFAAATGMSVMRYARARKLSVAAQKLVAKDLRHKSILTLALDAGYASHEAFSRAFRDCFGLSPEDLRARGHLENLTLQECLRMSEQMIVNLEQPRFEKHGKLRIAGLRRGYSIETSTAIPAQWQQFIPWIGAIDGQAGTETFGVCTKADPATPSATANIKNSESNESSCFDYICGVAINDAASITDPELSVIEIAPQNYVVFTHRGHISGIRATIHTIWNQYLPKSGLKLISAPDFERYSPDFNPDANTGTVEIWIPANPA</sequence>
<dbReference type="GO" id="GO:0043565">
    <property type="term" value="F:sequence-specific DNA binding"/>
    <property type="evidence" value="ECO:0007669"/>
    <property type="project" value="InterPro"/>
</dbReference>
<dbReference type="InterPro" id="IPR018060">
    <property type="entry name" value="HTH_AraC"/>
</dbReference>
<dbReference type="PROSITE" id="PS00041">
    <property type="entry name" value="HTH_ARAC_FAMILY_1"/>
    <property type="match status" value="1"/>
</dbReference>
<dbReference type="InterPro" id="IPR029442">
    <property type="entry name" value="GyrI-like"/>
</dbReference>
<organism evidence="5 6">
    <name type="scientific">Thalassospira mesophila</name>
    <dbReference type="NCBI Taxonomy" id="1293891"/>
    <lineage>
        <taxon>Bacteria</taxon>
        <taxon>Pseudomonadati</taxon>
        <taxon>Pseudomonadota</taxon>
        <taxon>Alphaproteobacteria</taxon>
        <taxon>Rhodospirillales</taxon>
        <taxon>Thalassospiraceae</taxon>
        <taxon>Thalassospira</taxon>
    </lineage>
</organism>
<dbReference type="SUPFAM" id="SSF46689">
    <property type="entry name" value="Homeodomain-like"/>
    <property type="match status" value="2"/>
</dbReference>
<dbReference type="PANTHER" id="PTHR47504:SF5">
    <property type="entry name" value="RIGHT ORIGIN-BINDING PROTEIN"/>
    <property type="match status" value="1"/>
</dbReference>
<dbReference type="InterPro" id="IPR018062">
    <property type="entry name" value="HTH_AraC-typ_CS"/>
</dbReference>
<dbReference type="InterPro" id="IPR009057">
    <property type="entry name" value="Homeodomain-like_sf"/>
</dbReference>
<dbReference type="Pfam" id="PF06445">
    <property type="entry name" value="GyrI-like"/>
    <property type="match status" value="1"/>
</dbReference>
<dbReference type="OrthoDB" id="5295469at2"/>
<evidence type="ECO:0000313" key="5">
    <source>
        <dbReference type="EMBL" id="OSQ39604.1"/>
    </source>
</evidence>
<dbReference type="RefSeq" id="WP_085580568.1">
    <property type="nucleotide sequence ID" value="NZ_JFKA01000002.1"/>
</dbReference>
<evidence type="ECO:0000313" key="6">
    <source>
        <dbReference type="Proteomes" id="UP000193391"/>
    </source>
</evidence>
<dbReference type="InterPro" id="IPR010499">
    <property type="entry name" value="AraC_E-bd"/>
</dbReference>
<evidence type="ECO:0000259" key="4">
    <source>
        <dbReference type="PROSITE" id="PS01124"/>
    </source>
</evidence>
<dbReference type="InterPro" id="IPR050959">
    <property type="entry name" value="MarA-like"/>
</dbReference>
<dbReference type="Gene3D" id="3.20.80.10">
    <property type="entry name" value="Regulatory factor, effector binding domain"/>
    <property type="match status" value="1"/>
</dbReference>
<dbReference type="STRING" id="1293891.TMES_06265"/>
<dbReference type="PROSITE" id="PS01124">
    <property type="entry name" value="HTH_ARAC_FAMILY_2"/>
    <property type="match status" value="1"/>
</dbReference>
<keyword evidence="1" id="KW-0805">Transcription regulation</keyword>